<evidence type="ECO:0000313" key="1">
    <source>
        <dbReference type="EMBL" id="KAK3702556.1"/>
    </source>
</evidence>
<organism evidence="1 2">
    <name type="scientific">Elysia crispata</name>
    <name type="common">lettuce slug</name>
    <dbReference type="NCBI Taxonomy" id="231223"/>
    <lineage>
        <taxon>Eukaryota</taxon>
        <taxon>Metazoa</taxon>
        <taxon>Spiralia</taxon>
        <taxon>Lophotrochozoa</taxon>
        <taxon>Mollusca</taxon>
        <taxon>Gastropoda</taxon>
        <taxon>Heterobranchia</taxon>
        <taxon>Euthyneura</taxon>
        <taxon>Panpulmonata</taxon>
        <taxon>Sacoglossa</taxon>
        <taxon>Placobranchoidea</taxon>
        <taxon>Plakobranchidae</taxon>
        <taxon>Elysia</taxon>
    </lineage>
</organism>
<reference evidence="1" key="1">
    <citation type="journal article" date="2023" name="G3 (Bethesda)">
        <title>A reference genome for the long-term kleptoplast-retaining sea slug Elysia crispata morphotype clarki.</title>
        <authorList>
            <person name="Eastman K.E."/>
            <person name="Pendleton A.L."/>
            <person name="Shaikh M.A."/>
            <person name="Suttiyut T."/>
            <person name="Ogas R."/>
            <person name="Tomko P."/>
            <person name="Gavelis G."/>
            <person name="Widhalm J.R."/>
            <person name="Wisecaver J.H."/>
        </authorList>
    </citation>
    <scope>NUCLEOTIDE SEQUENCE</scope>
    <source>
        <strain evidence="1">ECLA1</strain>
    </source>
</reference>
<dbReference type="Proteomes" id="UP001283361">
    <property type="component" value="Unassembled WGS sequence"/>
</dbReference>
<keyword evidence="2" id="KW-1185">Reference proteome</keyword>
<protein>
    <submittedName>
        <fullName evidence="1">Uncharacterized protein</fullName>
    </submittedName>
</protein>
<proteinExistence type="predicted"/>
<comment type="caution">
    <text evidence="1">The sequence shown here is derived from an EMBL/GenBank/DDBJ whole genome shotgun (WGS) entry which is preliminary data.</text>
</comment>
<dbReference type="EMBL" id="JAWDGP010007852">
    <property type="protein sequence ID" value="KAK3702556.1"/>
    <property type="molecule type" value="Genomic_DNA"/>
</dbReference>
<accession>A0AAE0XPX9</accession>
<evidence type="ECO:0000313" key="2">
    <source>
        <dbReference type="Proteomes" id="UP001283361"/>
    </source>
</evidence>
<name>A0AAE0XPX9_9GAST</name>
<gene>
    <name evidence="1" type="ORF">RRG08_042549</name>
</gene>
<sequence>MTFESTCPELCVKQDNPLIASKEVRDHAPSIRTSVVGVIECAEWSSPRLVVGRREAHWSLTGEGGARGGAKC</sequence>
<dbReference type="AlphaFoldDB" id="A0AAE0XPX9"/>